<keyword evidence="4" id="KW-0812">Transmembrane</keyword>
<keyword evidence="6" id="KW-0406">Ion transport</keyword>
<keyword evidence="7" id="KW-0472">Membrane</keyword>
<dbReference type="InterPro" id="IPR020966">
    <property type="entry name" value="ALMT"/>
</dbReference>
<organism evidence="9 10">
    <name type="scientific">Vitis vinifera</name>
    <name type="common">Grape</name>
    <dbReference type="NCBI Taxonomy" id="29760"/>
    <lineage>
        <taxon>Eukaryota</taxon>
        <taxon>Viridiplantae</taxon>
        <taxon>Streptophyta</taxon>
        <taxon>Embryophyta</taxon>
        <taxon>Tracheophyta</taxon>
        <taxon>Spermatophyta</taxon>
        <taxon>Magnoliopsida</taxon>
        <taxon>eudicotyledons</taxon>
        <taxon>Gunneridae</taxon>
        <taxon>Pentapetalae</taxon>
        <taxon>rosids</taxon>
        <taxon>Vitales</taxon>
        <taxon>Vitaceae</taxon>
        <taxon>Viteae</taxon>
        <taxon>Vitis</taxon>
    </lineage>
</organism>
<evidence type="ECO:0000256" key="4">
    <source>
        <dbReference type="ARBA" id="ARBA00022692"/>
    </source>
</evidence>
<evidence type="ECO:0000256" key="2">
    <source>
        <dbReference type="ARBA" id="ARBA00007079"/>
    </source>
</evidence>
<name>A0A438FF21_VITVI</name>
<keyword evidence="8" id="KW-0407">Ion channel</keyword>
<dbReference type="GO" id="GO:0015743">
    <property type="term" value="P:malate transport"/>
    <property type="evidence" value="ECO:0007669"/>
    <property type="project" value="InterPro"/>
</dbReference>
<sequence>MEYLLVIFSFSGQYLKAKVDGGFGRDVLEFLLKGDVVAYRTMATRFGICNGLSSTILIGSATAMFVSIGIYPMWAGDDLYNLVAGNVEKLGNFLEGFSGKYFRVSGDGESKDSKTILQGYKSILTSKITEDSLAPTEIQNKIQEACTKMSTKSRKALKELASAIKNVDLLELMSTAVVGVEDEAVKVSVKEQMHITAIHTLKHDFISGSLSLSVD</sequence>
<evidence type="ECO:0000313" key="10">
    <source>
        <dbReference type="Proteomes" id="UP000288805"/>
    </source>
</evidence>
<evidence type="ECO:0000256" key="1">
    <source>
        <dbReference type="ARBA" id="ARBA00004141"/>
    </source>
</evidence>
<reference evidence="9 10" key="1">
    <citation type="journal article" date="2018" name="PLoS Genet.">
        <title>Population sequencing reveals clonal diversity and ancestral inbreeding in the grapevine cultivar Chardonnay.</title>
        <authorList>
            <person name="Roach M.J."/>
            <person name="Johnson D.L."/>
            <person name="Bohlmann J."/>
            <person name="van Vuuren H.J."/>
            <person name="Jones S.J."/>
            <person name="Pretorius I.S."/>
            <person name="Schmidt S.A."/>
            <person name="Borneman A.R."/>
        </authorList>
    </citation>
    <scope>NUCLEOTIDE SEQUENCE [LARGE SCALE GENOMIC DNA]</scope>
    <source>
        <strain evidence="10">cv. Chardonnay</strain>
        <tissue evidence="9">Leaf</tissue>
    </source>
</reference>
<evidence type="ECO:0000256" key="3">
    <source>
        <dbReference type="ARBA" id="ARBA00022448"/>
    </source>
</evidence>
<dbReference type="AlphaFoldDB" id="A0A438FF21"/>
<evidence type="ECO:0000256" key="5">
    <source>
        <dbReference type="ARBA" id="ARBA00022989"/>
    </source>
</evidence>
<dbReference type="GO" id="GO:0034220">
    <property type="term" value="P:monoatomic ion transmembrane transport"/>
    <property type="evidence" value="ECO:0007669"/>
    <property type="project" value="UniProtKB-KW"/>
</dbReference>
<dbReference type="PANTHER" id="PTHR31086">
    <property type="entry name" value="ALUMINUM-ACTIVATED MALATE TRANSPORTER 10"/>
    <property type="match status" value="1"/>
</dbReference>
<keyword evidence="5" id="KW-1133">Transmembrane helix</keyword>
<comment type="caution">
    <text evidence="9">The sequence shown here is derived from an EMBL/GenBank/DDBJ whole genome shotgun (WGS) entry which is preliminary data.</text>
</comment>
<evidence type="ECO:0000256" key="8">
    <source>
        <dbReference type="ARBA" id="ARBA00023303"/>
    </source>
</evidence>
<gene>
    <name evidence="9" type="primary">ALMT8_11</name>
    <name evidence="9" type="ORF">CK203_110884</name>
</gene>
<dbReference type="EMBL" id="QGNW01000942">
    <property type="protein sequence ID" value="RVW58568.1"/>
    <property type="molecule type" value="Genomic_DNA"/>
</dbReference>
<proteinExistence type="inferred from homology"/>
<evidence type="ECO:0000313" key="9">
    <source>
        <dbReference type="EMBL" id="RVW58568.1"/>
    </source>
</evidence>
<comment type="subcellular location">
    <subcellularLocation>
        <location evidence="1">Membrane</location>
        <topology evidence="1">Multi-pass membrane protein</topology>
    </subcellularLocation>
</comment>
<dbReference type="Proteomes" id="UP000288805">
    <property type="component" value="Unassembled WGS sequence"/>
</dbReference>
<comment type="similarity">
    <text evidence="2">Belongs to the aromatic acid exporter (TC 2.A.85) family.</text>
</comment>
<protein>
    <submittedName>
        <fullName evidence="9">Aluminum-activated malate transporter 8</fullName>
    </submittedName>
</protein>
<keyword evidence="3" id="KW-0813">Transport</keyword>
<accession>A0A438FF21</accession>
<evidence type="ECO:0000256" key="6">
    <source>
        <dbReference type="ARBA" id="ARBA00023065"/>
    </source>
</evidence>
<dbReference type="GO" id="GO:0016020">
    <property type="term" value="C:membrane"/>
    <property type="evidence" value="ECO:0007669"/>
    <property type="project" value="UniProtKB-SubCell"/>
</dbReference>
<evidence type="ECO:0000256" key="7">
    <source>
        <dbReference type="ARBA" id="ARBA00023136"/>
    </source>
</evidence>
<dbReference type="Pfam" id="PF11744">
    <property type="entry name" value="ALMT"/>
    <property type="match status" value="1"/>
</dbReference>